<dbReference type="Proteomes" id="UP000541444">
    <property type="component" value="Unassembled WGS sequence"/>
</dbReference>
<sequence length="611" mass="69708">MNPVKPSNVAQKYLKKRMLKALPAFGTTRSGEVAKDKRWRVEPTGVSGEKVIKRRSALVDDLKEVEERVRLAVLQGEEDTSKMVGRLVNWIWLDVKQLKASHAVAIGQLQVEAKANLDEMVEEHDRLGRHLMLKGYYVEEVDAIKADTYVEEGDEEKAKVVGIVDDLYGVSRLTVLDNQGDDVELPEGGSEKEVREMSLRINDLESGLARERETSKTLLSTQAELQVELDSSRSREDNVLMCNQKFMEQFHRMKEANKNREDQYVNAHFRLVKLTQVISDLTLEVEEKDIEINKGLKELAEVTKRAEKLQRQVDALAMKEIQRRCNDLNERVTRLKAKLAQTIVHAKKAEARERSGGSRTEIKAPLVRGDVVSLSSQIRELENDVSRIQGNIQKGNANLRECQHKLDVAVIREKVLEGEIKAKESLVKRKEDLLKDLPAREELNVEIRRLHTRVVDLEAMNLAESAKYITNLEEDVIYHAKVDTEIIEWKNEYARLELCLERLKARFAVMVITDTLRSDLLKVIVTYYVEEVKRLELERDILFKILSNKGCICRAKIDRGNCLGAMETQLGPQTAESIKQGRVVVARKLKARPLDRRGSIADTPSVEKNPL</sequence>
<dbReference type="AlphaFoldDB" id="A0A7J7MUU9"/>
<protein>
    <submittedName>
        <fullName evidence="2">Uncharacterized protein</fullName>
    </submittedName>
</protein>
<accession>A0A7J7MUU9</accession>
<proteinExistence type="predicted"/>
<evidence type="ECO:0000256" key="1">
    <source>
        <dbReference type="SAM" id="Coils"/>
    </source>
</evidence>
<keyword evidence="1" id="KW-0175">Coiled coil</keyword>
<name>A0A7J7MUU9_9MAGN</name>
<evidence type="ECO:0000313" key="3">
    <source>
        <dbReference type="Proteomes" id="UP000541444"/>
    </source>
</evidence>
<dbReference type="EMBL" id="JACGCM010001219">
    <property type="protein sequence ID" value="KAF6158587.1"/>
    <property type="molecule type" value="Genomic_DNA"/>
</dbReference>
<feature type="coiled-coil region" evidence="1">
    <location>
        <begin position="371"/>
        <end position="398"/>
    </location>
</feature>
<comment type="caution">
    <text evidence="2">The sequence shown here is derived from an EMBL/GenBank/DDBJ whole genome shotgun (WGS) entry which is preliminary data.</text>
</comment>
<evidence type="ECO:0000313" key="2">
    <source>
        <dbReference type="EMBL" id="KAF6158587.1"/>
    </source>
</evidence>
<keyword evidence="3" id="KW-1185">Reference proteome</keyword>
<gene>
    <name evidence="2" type="ORF">GIB67_040101</name>
</gene>
<reference evidence="2 3" key="1">
    <citation type="journal article" date="2020" name="IScience">
        <title>Genome Sequencing of the Endangered Kingdonia uniflora (Circaeasteraceae, Ranunculales) Reveals Potential Mechanisms of Evolutionary Specialization.</title>
        <authorList>
            <person name="Sun Y."/>
            <person name="Deng T."/>
            <person name="Zhang A."/>
            <person name="Moore M.J."/>
            <person name="Landis J.B."/>
            <person name="Lin N."/>
            <person name="Zhang H."/>
            <person name="Zhang X."/>
            <person name="Huang J."/>
            <person name="Zhang X."/>
            <person name="Sun H."/>
            <person name="Wang H."/>
        </authorList>
    </citation>
    <scope>NUCLEOTIDE SEQUENCE [LARGE SCALE GENOMIC DNA]</scope>
    <source>
        <strain evidence="2">TB1705</strain>
        <tissue evidence="2">Leaf</tissue>
    </source>
</reference>
<organism evidence="2 3">
    <name type="scientific">Kingdonia uniflora</name>
    <dbReference type="NCBI Taxonomy" id="39325"/>
    <lineage>
        <taxon>Eukaryota</taxon>
        <taxon>Viridiplantae</taxon>
        <taxon>Streptophyta</taxon>
        <taxon>Embryophyta</taxon>
        <taxon>Tracheophyta</taxon>
        <taxon>Spermatophyta</taxon>
        <taxon>Magnoliopsida</taxon>
        <taxon>Ranunculales</taxon>
        <taxon>Circaeasteraceae</taxon>
        <taxon>Kingdonia</taxon>
    </lineage>
</organism>
<feature type="coiled-coil region" evidence="1">
    <location>
        <begin position="292"/>
        <end position="338"/>
    </location>
</feature>